<evidence type="ECO:0000313" key="2">
    <source>
        <dbReference type="EMBL" id="KAK4316279.1"/>
    </source>
</evidence>
<proteinExistence type="predicted"/>
<sequence>MLTKLETLFMTTPRQQSKDIKLVRETTNVGQVVHVVPGGQTEAGRGSGHSASSRHVTPSAFMGARWCQLLPHSHTSTPLH</sequence>
<keyword evidence="3" id="KW-1185">Reference proteome</keyword>
<dbReference type="EMBL" id="JAWZYT010001033">
    <property type="protein sequence ID" value="KAK4316279.1"/>
    <property type="molecule type" value="Genomic_DNA"/>
</dbReference>
<evidence type="ECO:0000313" key="3">
    <source>
        <dbReference type="Proteomes" id="UP001292094"/>
    </source>
</evidence>
<gene>
    <name evidence="2" type="ORF">Pmani_012550</name>
    <name evidence="1" type="ORF">Pmani_030368</name>
</gene>
<name>A0AAE1NVP4_9EUCA</name>
<accession>A0AAE1NVP4</accession>
<evidence type="ECO:0000313" key="1">
    <source>
        <dbReference type="EMBL" id="KAK4297195.1"/>
    </source>
</evidence>
<dbReference type="EMBL" id="JAWZYT010003690">
    <property type="protein sequence ID" value="KAK4297195.1"/>
    <property type="molecule type" value="Genomic_DNA"/>
</dbReference>
<reference evidence="1" key="1">
    <citation type="submission" date="2023-11" db="EMBL/GenBank/DDBJ databases">
        <title>Genome assemblies of two species of porcelain crab, Petrolisthes cinctipes and Petrolisthes manimaculis (Anomura: Porcellanidae).</title>
        <authorList>
            <person name="Angst P."/>
        </authorList>
    </citation>
    <scope>NUCLEOTIDE SEQUENCE</scope>
    <source>
        <strain evidence="1">PB745_02</strain>
        <tissue evidence="1">Gill</tissue>
    </source>
</reference>
<protein>
    <submittedName>
        <fullName evidence="1">Uncharacterized protein</fullName>
    </submittedName>
</protein>
<dbReference type="AlphaFoldDB" id="A0AAE1NVP4"/>
<comment type="caution">
    <text evidence="1">The sequence shown here is derived from an EMBL/GenBank/DDBJ whole genome shotgun (WGS) entry which is preliminary data.</text>
</comment>
<dbReference type="Proteomes" id="UP001292094">
    <property type="component" value="Unassembled WGS sequence"/>
</dbReference>
<organism evidence="1 3">
    <name type="scientific">Petrolisthes manimaculis</name>
    <dbReference type="NCBI Taxonomy" id="1843537"/>
    <lineage>
        <taxon>Eukaryota</taxon>
        <taxon>Metazoa</taxon>
        <taxon>Ecdysozoa</taxon>
        <taxon>Arthropoda</taxon>
        <taxon>Crustacea</taxon>
        <taxon>Multicrustacea</taxon>
        <taxon>Malacostraca</taxon>
        <taxon>Eumalacostraca</taxon>
        <taxon>Eucarida</taxon>
        <taxon>Decapoda</taxon>
        <taxon>Pleocyemata</taxon>
        <taxon>Anomura</taxon>
        <taxon>Galatheoidea</taxon>
        <taxon>Porcellanidae</taxon>
        <taxon>Petrolisthes</taxon>
    </lineage>
</organism>